<gene>
    <name evidence="2" type="ORF">KC660_03840</name>
</gene>
<dbReference type="PROSITE" id="PS51819">
    <property type="entry name" value="VOC"/>
    <property type="match status" value="1"/>
</dbReference>
<organism evidence="2 3">
    <name type="scientific">Candidatus Dojkabacteria bacterium</name>
    <dbReference type="NCBI Taxonomy" id="2099670"/>
    <lineage>
        <taxon>Bacteria</taxon>
        <taxon>Candidatus Dojkabacteria</taxon>
    </lineage>
</organism>
<dbReference type="SUPFAM" id="SSF54593">
    <property type="entry name" value="Glyoxalase/Bleomycin resistance protein/Dihydroxybiphenyl dioxygenase"/>
    <property type="match status" value="1"/>
</dbReference>
<accession>A0A955RI76</accession>
<dbReference type="Gene3D" id="3.10.180.10">
    <property type="entry name" value="2,3-Dihydroxybiphenyl 1,2-Dioxygenase, domain 1"/>
    <property type="match status" value="1"/>
</dbReference>
<evidence type="ECO:0000259" key="1">
    <source>
        <dbReference type="PROSITE" id="PS51819"/>
    </source>
</evidence>
<dbReference type="Proteomes" id="UP000782843">
    <property type="component" value="Unassembled WGS sequence"/>
</dbReference>
<dbReference type="InterPro" id="IPR037523">
    <property type="entry name" value="VOC_core"/>
</dbReference>
<dbReference type="InterPro" id="IPR029068">
    <property type="entry name" value="Glyas_Bleomycin-R_OHBP_Dase"/>
</dbReference>
<evidence type="ECO:0000313" key="2">
    <source>
        <dbReference type="EMBL" id="MCA9382511.1"/>
    </source>
</evidence>
<dbReference type="Pfam" id="PF00903">
    <property type="entry name" value="Glyoxalase"/>
    <property type="match status" value="1"/>
</dbReference>
<evidence type="ECO:0000313" key="3">
    <source>
        <dbReference type="Proteomes" id="UP000782843"/>
    </source>
</evidence>
<protein>
    <submittedName>
        <fullName evidence="2">VOC family protein</fullName>
    </submittedName>
</protein>
<dbReference type="InterPro" id="IPR004360">
    <property type="entry name" value="Glyas_Fos-R_dOase_dom"/>
</dbReference>
<name>A0A955RI76_9BACT</name>
<reference evidence="2" key="2">
    <citation type="journal article" date="2021" name="Microbiome">
        <title>Successional dynamics and alternative stable states in a saline activated sludge microbial community over 9 years.</title>
        <authorList>
            <person name="Wang Y."/>
            <person name="Ye J."/>
            <person name="Ju F."/>
            <person name="Liu L."/>
            <person name="Boyd J.A."/>
            <person name="Deng Y."/>
            <person name="Parks D.H."/>
            <person name="Jiang X."/>
            <person name="Yin X."/>
            <person name="Woodcroft B.J."/>
            <person name="Tyson G.W."/>
            <person name="Hugenholtz P."/>
            <person name="Polz M.F."/>
            <person name="Zhang T."/>
        </authorList>
    </citation>
    <scope>NUCLEOTIDE SEQUENCE</scope>
    <source>
        <strain evidence="2">HKST-UBA10</strain>
    </source>
</reference>
<proteinExistence type="predicted"/>
<comment type="caution">
    <text evidence="2">The sequence shown here is derived from an EMBL/GenBank/DDBJ whole genome shotgun (WGS) entry which is preliminary data.</text>
</comment>
<sequence length="140" mass="16332">MFSTMFNGTYILIWSENPDELMKFYRDVLELKLNDKVDIKEKNGIAPDYGYEFVLTEKDDYVWIGKHSEVKGKSKEPVRVMHNLYTDNVQDWYEKVKAAGCEILCSPTKTPFHSVARPWYVSTFLDPEGNAWQFMGTLNS</sequence>
<dbReference type="AlphaFoldDB" id="A0A955RI76"/>
<dbReference type="EMBL" id="JAGQLG010000154">
    <property type="protein sequence ID" value="MCA9382511.1"/>
    <property type="molecule type" value="Genomic_DNA"/>
</dbReference>
<feature type="domain" description="VOC" evidence="1">
    <location>
        <begin position="7"/>
        <end position="137"/>
    </location>
</feature>
<reference evidence="2" key="1">
    <citation type="submission" date="2020-04" db="EMBL/GenBank/DDBJ databases">
        <authorList>
            <person name="Zhang T."/>
        </authorList>
    </citation>
    <scope>NUCLEOTIDE SEQUENCE</scope>
    <source>
        <strain evidence="2">HKST-UBA10</strain>
    </source>
</reference>